<accession>A0A1G8MNN5</accession>
<name>A0A1G8MNN5_9MICC</name>
<dbReference type="AlphaFoldDB" id="A0A1G8MNN5"/>
<dbReference type="STRING" id="335973.SAMN04488693_1192"/>
<gene>
    <name evidence="1" type="ORF">SAMN04488693_1192</name>
</gene>
<reference evidence="1 2" key="1">
    <citation type="submission" date="2016-10" db="EMBL/GenBank/DDBJ databases">
        <authorList>
            <person name="de Groot N.N."/>
        </authorList>
    </citation>
    <scope>NUCLEOTIDE SEQUENCE [LARGE SCALE GENOMIC DNA]</scope>
    <source>
        <strain evidence="1 2">NP_1H</strain>
    </source>
</reference>
<dbReference type="RefSeq" id="WP_090587813.1">
    <property type="nucleotide sequence ID" value="NZ_FNDT01000019.1"/>
</dbReference>
<evidence type="ECO:0000313" key="1">
    <source>
        <dbReference type="EMBL" id="SDI69543.1"/>
    </source>
</evidence>
<dbReference type="OrthoDB" id="9819928at2"/>
<dbReference type="EMBL" id="FNDT01000019">
    <property type="protein sequence ID" value="SDI69543.1"/>
    <property type="molecule type" value="Genomic_DNA"/>
</dbReference>
<keyword evidence="2" id="KW-1185">Reference proteome</keyword>
<protein>
    <submittedName>
        <fullName evidence="1">Uncharacterized protein</fullName>
    </submittedName>
</protein>
<organism evidence="1 2">
    <name type="scientific">Arthrobacter subterraneus</name>
    <dbReference type="NCBI Taxonomy" id="335973"/>
    <lineage>
        <taxon>Bacteria</taxon>
        <taxon>Bacillati</taxon>
        <taxon>Actinomycetota</taxon>
        <taxon>Actinomycetes</taxon>
        <taxon>Micrococcales</taxon>
        <taxon>Micrococcaceae</taxon>
        <taxon>Arthrobacter</taxon>
    </lineage>
</organism>
<proteinExistence type="predicted"/>
<sequence length="163" mass="18974">MDLEDFVKKAKLWNRDPGPQMALLNRKLRAEKPETIVDLYEQMQRCSSDVYDRWYPRPEPRARFEEHLHAARATNAKRIGHDPAASTGPVAQTETFTYEIWLRNWSHYQVMTGNYPPADDHFEDPSRPSIFNYFEGFIGNGFPPAFKEAYEGISSTPWPHPTD</sequence>
<evidence type="ECO:0000313" key="2">
    <source>
        <dbReference type="Proteomes" id="UP000199258"/>
    </source>
</evidence>
<dbReference type="Proteomes" id="UP000199258">
    <property type="component" value="Unassembled WGS sequence"/>
</dbReference>